<gene>
    <name evidence="6" type="ORF">CPAV1605_366</name>
</gene>
<evidence type="ECO:0000256" key="4">
    <source>
        <dbReference type="ARBA" id="ARBA00022898"/>
    </source>
</evidence>
<organism evidence="6">
    <name type="scientific">seawater metagenome</name>
    <dbReference type="NCBI Taxonomy" id="1561972"/>
    <lineage>
        <taxon>unclassified sequences</taxon>
        <taxon>metagenomes</taxon>
        <taxon>ecological metagenomes</taxon>
    </lineage>
</organism>
<dbReference type="InterPro" id="IPR015421">
    <property type="entry name" value="PyrdxlP-dep_Trfase_major"/>
</dbReference>
<dbReference type="NCBIfam" id="NF002748">
    <property type="entry name" value="PRK02769.1"/>
    <property type="match status" value="1"/>
</dbReference>
<reference evidence="6" key="1">
    <citation type="submission" date="2019-09" db="EMBL/GenBank/DDBJ databases">
        <authorList>
            <person name="Needham M D."/>
        </authorList>
    </citation>
    <scope>NUCLEOTIDE SEQUENCE</scope>
</reference>
<dbReference type="AlphaFoldDB" id="A0A5E8CHE9"/>
<keyword evidence="4" id="KW-0663">Pyridoxal phosphate</keyword>
<accession>A0A5E8CHE9</accession>
<dbReference type="Gene3D" id="3.90.1150.10">
    <property type="entry name" value="Aspartate Aminotransferase, domain 1"/>
    <property type="match status" value="1"/>
</dbReference>
<dbReference type="GO" id="GO:0016831">
    <property type="term" value="F:carboxy-lyase activity"/>
    <property type="evidence" value="ECO:0007669"/>
    <property type="project" value="UniProtKB-KW"/>
</dbReference>
<dbReference type="GO" id="GO:0030170">
    <property type="term" value="F:pyridoxal phosphate binding"/>
    <property type="evidence" value="ECO:0007669"/>
    <property type="project" value="InterPro"/>
</dbReference>
<evidence type="ECO:0000256" key="2">
    <source>
        <dbReference type="ARBA" id="ARBA00009533"/>
    </source>
</evidence>
<name>A0A5E8CHE9_9ZZZZ</name>
<dbReference type="InterPro" id="IPR015422">
    <property type="entry name" value="PyrdxlP-dep_Trfase_small"/>
</dbReference>
<comment type="cofactor">
    <cofactor evidence="1">
        <name>pyridoxal 5'-phosphate</name>
        <dbReference type="ChEBI" id="CHEBI:597326"/>
    </cofactor>
</comment>
<dbReference type="SUPFAM" id="SSF53383">
    <property type="entry name" value="PLP-dependent transferases"/>
    <property type="match status" value="1"/>
</dbReference>
<dbReference type="EMBL" id="CABVLZ010000001">
    <property type="protein sequence ID" value="VVU94641.1"/>
    <property type="molecule type" value="Genomic_DNA"/>
</dbReference>
<protein>
    <submittedName>
        <fullName evidence="6">Pyridoxal-dependent decarboxylase conserved domain</fullName>
    </submittedName>
</protein>
<comment type="similarity">
    <text evidence="2">Belongs to the group II decarboxylase family.</text>
</comment>
<sequence>MDKKNLLDGMSKKQVLDNFRDYVKEQTFFHFGYPYNLEFNNSDLKDFLDYSINNLGDPFEPSNYGVHSRQFEIKVLNFFAELWKIDSFWGYVTNSGTEGNLQAMIVARENLHKGIIYTSVDTHYSVFKAAKFYRMDLELIPSNDKGEIDLEELESRIIKNKELPIILNLNLGTTVKGAIDDVKGVLNILQKLDIPKENYYIHCDGALYAMILPFIDNKNKPIIDFTLPIDSLSVSGHKFIGAPMPCGIFLTRSKNMEAIKTPIEYLNSVDTTITGSRNGHASLYIWNVLVDKGFEGFKEDAIKCTVNAKYMYNKIKELGIYCFINDFSTTIVLERPRCHKFIKKWQLACEKNIAHVVIMPSVNKNKIDLFVNEIAILKDKGQIGT</sequence>
<evidence type="ECO:0000256" key="1">
    <source>
        <dbReference type="ARBA" id="ARBA00001933"/>
    </source>
</evidence>
<dbReference type="PROSITE" id="PS00392">
    <property type="entry name" value="DDC_GAD_HDC_YDC"/>
    <property type="match status" value="1"/>
</dbReference>
<keyword evidence="5" id="KW-0456">Lyase</keyword>
<dbReference type="Pfam" id="PF00282">
    <property type="entry name" value="Pyridoxal_deC"/>
    <property type="match status" value="1"/>
</dbReference>
<dbReference type="PANTHER" id="PTHR46101:SF2">
    <property type="entry name" value="SERINE DECARBOXYLASE"/>
    <property type="match status" value="1"/>
</dbReference>
<dbReference type="InterPro" id="IPR021115">
    <property type="entry name" value="Pyridoxal-P_BS"/>
</dbReference>
<proteinExistence type="inferred from homology"/>
<keyword evidence="3" id="KW-0210">Decarboxylase</keyword>
<dbReference type="InterPro" id="IPR015424">
    <property type="entry name" value="PyrdxlP-dep_Trfase"/>
</dbReference>
<dbReference type="InterPro" id="IPR051151">
    <property type="entry name" value="Group_II_Decarboxylase"/>
</dbReference>
<evidence type="ECO:0000313" key="6">
    <source>
        <dbReference type="EMBL" id="VVU94641.1"/>
    </source>
</evidence>
<evidence type="ECO:0000256" key="3">
    <source>
        <dbReference type="ARBA" id="ARBA00022793"/>
    </source>
</evidence>
<dbReference type="InterPro" id="IPR002129">
    <property type="entry name" value="PyrdxlP-dep_de-COase"/>
</dbReference>
<evidence type="ECO:0000256" key="5">
    <source>
        <dbReference type="ARBA" id="ARBA00023239"/>
    </source>
</evidence>
<dbReference type="GO" id="GO:0019752">
    <property type="term" value="P:carboxylic acid metabolic process"/>
    <property type="evidence" value="ECO:0007669"/>
    <property type="project" value="InterPro"/>
</dbReference>
<dbReference type="PANTHER" id="PTHR46101">
    <property type="match status" value="1"/>
</dbReference>
<dbReference type="Gene3D" id="3.40.640.10">
    <property type="entry name" value="Type I PLP-dependent aspartate aminotransferase-like (Major domain)"/>
    <property type="match status" value="1"/>
</dbReference>